<feature type="short sequence motif" description="Di-leucine internalization motif" evidence="32">
    <location>
        <begin position="864"/>
        <end position="865"/>
    </location>
</feature>
<evidence type="ECO:0000256" key="2">
    <source>
        <dbReference type="ARBA" id="ARBA00004433"/>
    </source>
</evidence>
<comment type="miscellaneous">
    <text evidence="32">HIV-1 lineages are divided in three main groups, M (for Major), O (for Outlier), and N (for New, or Non-M, Non-O). The vast majority of strains found worldwide belong to the group M. Group O seems to be endemic to and largely confined to Cameroon and neighboring countries in West Central Africa, where these viruses represent a small minority of HIV-1 strains. The group N is represented by a limited number of isolates from Cameroonian persons. The group M is further subdivided in 9 clades or subtypes (A to D, F to H, J and K).</text>
</comment>
<comment type="PTM">
    <text evidence="32">Specific enzymatic cleavages in vivo yield mature proteins. Envelope glycoproteins are synthesized as a inactive precursor that is heavily N-glycosylated and processed likely by host cell furin in the Golgi to yield the mature SU and TM proteins. The cleavage site between SU and TM requires the minimal sequence [KR]-X-[KR]-R. About 2 of the 9 disulfide bonds of gp41 are reduced by P4HB/PDI, following binding to CD4 receptor.</text>
</comment>
<feature type="region of interest" description="Immunosuppression" evidence="32">
    <location>
        <begin position="576"/>
        <end position="594"/>
    </location>
</feature>
<keyword evidence="15 32" id="KW-0053">Apoptosis</keyword>
<keyword evidence="12 32" id="KW-1162">Viral penetration into host cytoplasm</keyword>
<dbReference type="InterPro" id="IPR036377">
    <property type="entry name" value="Gp120_core_sf"/>
</dbReference>
<keyword evidence="29 32" id="KW-0899">Viral immunoevasion</keyword>
<protein>
    <recommendedName>
        <fullName evidence="32">Envelope glycoprotein gp160</fullName>
    </recommendedName>
    <alternativeName>
        <fullName evidence="32">Env polyprotein</fullName>
    </alternativeName>
    <component>
        <recommendedName>
            <fullName evidence="32">Surface protein gp120</fullName>
            <shortName evidence="32">SU</shortName>
        </recommendedName>
        <alternativeName>
            <fullName evidence="32">Glycoprotein 120</fullName>
            <shortName evidence="32">gp120</shortName>
        </alternativeName>
    </component>
    <component>
        <recommendedName>
            <fullName evidence="32">Transmembrane protein gp41</fullName>
            <shortName evidence="32">TM</shortName>
        </recommendedName>
        <alternativeName>
            <fullName evidence="32">Glycoprotein 41</fullName>
            <shortName evidence="32">gp41</shortName>
        </alternativeName>
    </component>
</protein>
<evidence type="ECO:0000256" key="6">
    <source>
        <dbReference type="ARBA" id="ARBA00004650"/>
    </source>
</evidence>
<feature type="transmembrane region" description="Helical" evidence="33">
    <location>
        <begin position="680"/>
        <end position="707"/>
    </location>
</feature>
<dbReference type="FunFam" id="2.170.40.20:FF:000003">
    <property type="entry name" value="Envelope glycoprotein gp160"/>
    <property type="match status" value="1"/>
</dbReference>
<evidence type="ECO:0000256" key="24">
    <source>
        <dbReference type="ARBA" id="ARBA00023054"/>
    </source>
</evidence>
<feature type="short sequence motif" description="YXXL motif; contains endocytosis signal" evidence="32">
    <location>
        <begin position="714"/>
        <end position="717"/>
    </location>
</feature>
<keyword evidence="14 32" id="KW-0812">Transmembrane</keyword>
<keyword evidence="19 32" id="KW-1043">Host membrane</keyword>
<keyword evidence="7 32" id="KW-1168">Fusion of virus membrane with host membrane</keyword>
<evidence type="ECO:0000256" key="5">
    <source>
        <dbReference type="ARBA" id="ARBA00004578"/>
    </source>
</evidence>
<comment type="subcellular location">
    <molecule>Transmembrane protein gp41</molecule>
    <subcellularLocation>
        <location evidence="32">Virion membrane</location>
        <topology evidence="32">Single-pass type I membrane protein</topology>
    </subcellularLocation>
    <subcellularLocation>
        <location evidence="32">Host cell membrane</location>
        <topology evidence="32">Single-pass type I membrane protein</topology>
    </subcellularLocation>
    <subcellularLocation>
        <location evidence="32">Host endosome membrane</location>
        <topology evidence="32">Single-pass type I membrane protein</topology>
    </subcellularLocation>
    <text evidence="32">It is probably concentrated at the site of budding and incorporated into the virions possibly by contacts between the cytoplasmic tail of Env and the N-terminus of Gag.</text>
</comment>
<name>K0GYR7_HV1</name>
<proteinExistence type="inferred from homology"/>
<evidence type="ECO:0000256" key="21">
    <source>
        <dbReference type="ARBA" id="ARBA00022890"/>
    </source>
</evidence>
<keyword evidence="24 32" id="KW-0175">Coiled coil</keyword>
<comment type="domain">
    <text evidence="32">The CD4-binding region is targeted by the antibody b12.</text>
</comment>
<dbReference type="Gene3D" id="2.170.40.20">
    <property type="entry name" value="Human immunodeficiency virus 1, Gp160, envelope glycoprotein"/>
    <property type="match status" value="2"/>
</dbReference>
<comment type="similarity">
    <text evidence="32">Belongs to the HIV-1 env protein family.</text>
</comment>
<comment type="domain">
    <text evidence="32">Some of the most genetically diverse regions of the viral genome are present in Env. They are called variable regions 1 through 5 (V1 through V5). Coreceptor usage of gp120 is determined mainly by the primary structure of the third variable region (V3) in the outer domain of gp120. The sequence of V3 determines which coreceptor, CCR5 and/or CXCR4 (corresponding to R5/macrophage, X4/T cell and R5X4/T cell and macrophage tropism), is used to trigger the fusion potential of the Env complex, and hence which cells the virus can infect. Binding to CCR5 involves a region adjacent in addition to V3.</text>
</comment>
<evidence type="ECO:0000313" key="37">
    <source>
        <dbReference type="EMBL" id="AFU31575.1"/>
    </source>
</evidence>
<dbReference type="EMBL" id="JX447751">
    <property type="protein sequence ID" value="AFU31575.1"/>
    <property type="molecule type" value="Genomic_RNA"/>
</dbReference>
<sequence>MKVKETQMNWLNLWRWGTLILGLVIICSASDKLWVTVYYGVPVWRDANTTLFCASDAKAHVTEVHNVWATHACVPTDPHPQEIYLENVTENFNMWKNNMAEQMQEDVISLWDQSLKPCVKLTPLCVTLNCTNANFTKDQGTTGTNITTPTVPAEVGNLTDEIRNCSFNMTTELKDKKQKVYALFYKLDVVQINNSSSEYRIINCNTSVIKQACPKVSFDPIPIHYCTPAGYAILKCNDKNFNGTGLCKNVSSVQCTHGIKPVVSTHLLLNGSLAEDEIIIRSESLTSNTKTIIVHLNKSVEISCIRPSNNTRTGVHMGPGQVLYRTGEIIGDIRKAYCEINGTKWNKTLGQVTEKLKKHFNITKLIFQPPSGGDLEITTHHFNCKGEFFYCNTTQLFNRNETMKKANDTIILPCKIKQIINLWQGVGQAMYAPPVSGIIKCVSNITGILLTRDGGNITSGGDGNTTTEIFRPGGGDMRDNWRSELYKYKVVQIEPLGIAPTRAKRRVVEREKRAVGIGAMIFGFLGAAGSTMGAASITLTVQARQLLSGIVQQQSNLLRAIEAQQHLLQLTVWGIKQLQARVLAVERYLKDQKFLGLWGCSGKIICTTAVPWNSTWSNKSYEEIWGNMTWIQWEREISNYTDQIYELITESQNQQDKNEKDLLELDKWASLWNWFDITNWLWYIKIFIMIVGGLIGLRIIFAVLSIVNRVRQGYSPLSFQIPSHHQREPDRPEGIEEGGGEQGRDRSVRLVSGFLALAWDDLRSLCLFLYRHLRDLALIAARTVELLGRSSLKGLRQGWEGLKYLGNLLLYWGQELKISAISLLDAIAIAVAGWTDRVIEVAQRAWRAFLHIPRRIRQGFERALL</sequence>
<comment type="PTM">
    <text evidence="32">Palmitoylation of the transmembrane protein and of Env polyprotein (prior to its proteolytic cleavage) is essential for their association with host cell membrane lipid rafts. Palmitoylation is therefore required for envelope trafficking to classical lipid rafts, but not for viral replication.</text>
</comment>
<dbReference type="EMBL" id="JX447752">
    <property type="protein sequence ID" value="AFU31581.1"/>
    <property type="molecule type" value="Genomic_RNA"/>
</dbReference>
<dbReference type="HAMAP" id="MF_04083">
    <property type="entry name" value="HIV_ENV"/>
    <property type="match status" value="1"/>
</dbReference>
<evidence type="ECO:0000256" key="11">
    <source>
        <dbReference type="ARBA" id="ARBA00022581"/>
    </source>
</evidence>
<feature type="transmembrane region" description="Helical" evidence="33">
    <location>
        <begin position="514"/>
        <end position="537"/>
    </location>
</feature>
<comment type="subcellular location">
    <molecule>Surface protein gp120</molecule>
    <subcellularLocation>
        <location evidence="32">Virion membrane</location>
        <topology evidence="32">Peripheral membrane protein</topology>
    </subcellularLocation>
    <subcellularLocation>
        <location evidence="32">Host cell membrane</location>
        <topology evidence="32">Peripheral membrane protein</topology>
    </subcellularLocation>
    <subcellularLocation>
        <location evidence="32">Host endosome membrane</location>
        <topology evidence="32">Single-pass type I membrane protein</topology>
    </subcellularLocation>
    <text evidence="32">The surface protein is not anchored to the viral envelope, but associates with the extravirion surface through its binding to TM. It is probably concentrated at the site of budding and incorporated into the virions possibly by contacts between the cytoplasmic tail of Env and the N-terminus of Gag.</text>
</comment>
<keyword evidence="10 32" id="KW-1165">Clathrin-mediated endocytosis of virus by host</keyword>
<evidence type="ECO:0000313" key="38">
    <source>
        <dbReference type="EMBL" id="AFU31581.1"/>
    </source>
</evidence>
<feature type="topological domain" description="Cytoplasmic" evidence="32">
    <location>
        <begin position="708"/>
        <end position="865"/>
    </location>
</feature>
<dbReference type="GO" id="GO:0005198">
    <property type="term" value="F:structural molecule activity"/>
    <property type="evidence" value="ECO:0007669"/>
    <property type="project" value="UniProtKB-UniRule"/>
</dbReference>
<feature type="compositionally biased region" description="Basic and acidic residues" evidence="34">
    <location>
        <begin position="725"/>
        <end position="734"/>
    </location>
</feature>
<keyword evidence="8 32" id="KW-1170">Fusion of virus membrane with host endosomal membrane</keyword>
<keyword evidence="13 32" id="KW-0165">Cleavage on pair of basic residues</keyword>
<keyword evidence="27 32" id="KW-1015">Disulfide bond</keyword>
<evidence type="ECO:0000256" key="32">
    <source>
        <dbReference type="HAMAP-Rule" id="MF_04083"/>
    </source>
</evidence>
<dbReference type="GO" id="GO:0039654">
    <property type="term" value="P:fusion of virus membrane with host endosome membrane"/>
    <property type="evidence" value="ECO:0007669"/>
    <property type="project" value="UniProtKB-UniRule"/>
</dbReference>
<evidence type="ECO:0000256" key="22">
    <source>
        <dbReference type="ARBA" id="ARBA00022989"/>
    </source>
</evidence>
<evidence type="ECO:0000256" key="8">
    <source>
        <dbReference type="ARBA" id="ARBA00022510"/>
    </source>
</evidence>
<keyword evidence="11 32" id="KW-0945">Host-virus interaction</keyword>
<feature type="coiled-coil region" evidence="32">
    <location>
        <begin position="635"/>
        <end position="669"/>
    </location>
</feature>
<dbReference type="GO" id="GO:0020002">
    <property type="term" value="C:host cell plasma membrane"/>
    <property type="evidence" value="ECO:0007669"/>
    <property type="project" value="UniProtKB-SubCell"/>
</dbReference>
<feature type="disulfide bond" evidence="32">
    <location>
        <begin position="600"/>
        <end position="606"/>
    </location>
</feature>
<dbReference type="FunFam" id="1.20.5.490:FF:000001">
    <property type="entry name" value="Envelope glycoprotein gp160"/>
    <property type="match status" value="1"/>
</dbReference>
<dbReference type="CDD" id="cd09909">
    <property type="entry name" value="HIV-1-like_HR1-HR2"/>
    <property type="match status" value="1"/>
</dbReference>
<evidence type="ECO:0000256" key="7">
    <source>
        <dbReference type="ARBA" id="ARBA00022506"/>
    </source>
</evidence>
<comment type="function">
    <text evidence="32">Surface protein gp120: Attaches the virus to the host lymphoid cell by binding to the primary receptor CD4. This interaction induces a structural rearrangement creating a high affinity binding site for a chemokine coreceptor like CXCR4 and/or CCR5. Acts as a ligand for CD209/DC-SIGN and CLEC4M/DC-SIGNR, which are respectively found on dendritic cells (DCs), and on endothelial cells of liver sinusoids and lymph node sinuses. These interactions allow capture of viral particles at mucosal surfaces by these cells and subsequent transmission to permissive cells. HIV subverts the migration properties of dendritic cells to gain access to CD4+ T-cells in lymph nodes. Virus transmission to permissive T-cells occurs either in trans (without DCs infection, through viral capture and transmission), or in cis (following DCs productive infection, through the usual CD4-gp120 interaction), thereby inducing a robust infection. In trans infection, bound virions remain infectious over days and it is proposed that they are not degraded, but protected in non-lysosomal acidic organelles within the DCs close to the cell membrane thus contributing to the viral infectious potential during DCs' migration from the periphery to the lymphoid tissues. On arrival at lymphoid tissues, intact virions recycle back to DCs' cell surface allowing virus transmission to CD4+ T-cells.</text>
</comment>
<comment type="subunit">
    <text evidence="32">The mature envelope protein (Env) consists of a homotrimer of non-covalently associated gp120-gp41 heterodimers. The resulting complex protrudes from the virus surface as a spike. There seems to be as few as 10 spikes on the average virion. Surface protein gp120 interacts with host CD4, CCR5 and CXCR4. Gp120 also interacts with the C-type lectins CD209/DC-SIGN and CLEC4M/DC-SIGNR (collectively referred to as DC-SIGN(R)). Gp120 and gp41 interact with GalCer. Gp120 interacts with host ITGA4/ITGB7 complex; on CD4+ T-cells, this interaction results in rapid activation of integrin ITGAL/LFA-1, which facilitates efficient cell-to-cell spreading of HIV-1. Gp120 interacts with cell-associated heparan sulfate; this interaction increases virus infectivity on permissive cells and may be involved in infection of CD4- cells.</text>
</comment>
<evidence type="ECO:0000256" key="31">
    <source>
        <dbReference type="ARBA" id="ARBA00023296"/>
    </source>
</evidence>
<feature type="chain" id="PRO_5042648081" description="Transmembrane protein gp41" evidence="32">
    <location>
        <begin position="514"/>
        <end position="865"/>
    </location>
</feature>
<feature type="disulfide bond" evidence="32">
    <location>
        <begin position="53"/>
        <end position="73"/>
    </location>
</feature>
<dbReference type="GO" id="GO:0075512">
    <property type="term" value="P:clathrin-dependent endocytosis of virus by host cell"/>
    <property type="evidence" value="ECO:0007669"/>
    <property type="project" value="UniProtKB-UniRule"/>
</dbReference>
<feature type="disulfide bond" evidence="32">
    <location>
        <begin position="226"/>
        <end position="255"/>
    </location>
</feature>
<dbReference type="Gene3D" id="1.10.287.210">
    <property type="match status" value="1"/>
</dbReference>
<dbReference type="GO" id="GO:0019062">
    <property type="term" value="P:virion attachment to host cell"/>
    <property type="evidence" value="ECO:0007669"/>
    <property type="project" value="UniProtKB-UniRule"/>
</dbReference>
<feature type="domain" description="Retroviral envelope protein GP41-like" evidence="36">
    <location>
        <begin position="532"/>
        <end position="722"/>
    </location>
</feature>
<evidence type="ECO:0000256" key="15">
    <source>
        <dbReference type="ARBA" id="ARBA00022703"/>
    </source>
</evidence>
<feature type="chain" id="PRO_5042648079" description="Envelope glycoprotein gp160" evidence="32">
    <location>
        <begin position="32"/>
        <end position="865"/>
    </location>
</feature>
<comment type="miscellaneous">
    <text evidence="32">Inhibitors targeting HIV-1 viral envelope proteins are used as antiretroviral drugs. Attachment of virions to the cell surface via non-specific interactions and CD4 binding can be blocked by inhibitors that include cyanovirin-N, cyclotriazadisulfonamide analogs, PRO 2000, TNX 355 and PRO 542. In addition, BMS 806 can block CD4-induced conformational changes. Env interactions with the coreceptor molecules can be targeted by CCR5 antagonists including SCH-D, maraviroc (UK 427857) and aplaviroc (GW 873140), and the CXCR4 antagonist AMD 070. Fusion of viral and cellular membranes can be inhibited by peptides such as enfuvirtide and tifuvirtide (T 1249). Resistance to inhibitors associated with mutations in Env are observed. Most of the time, single mutations confer only a modest reduction in drug susceptibility. Combination of several mutations is usually required to develop a high-level drug resistance.</text>
</comment>
<dbReference type="GO" id="GO:0019031">
    <property type="term" value="C:viral envelope"/>
    <property type="evidence" value="ECO:0007669"/>
    <property type="project" value="UniProtKB-KW"/>
</dbReference>
<comment type="subcellular location">
    <subcellularLocation>
        <location evidence="3">Host cell membrane</location>
        <topology evidence="3">Peripheral membrane protein</topology>
    </subcellularLocation>
    <subcellularLocation>
        <location evidence="1">Host cell membrane</location>
        <topology evidence="1">Single-pass type I membrane protein</topology>
    </subcellularLocation>
    <subcellularLocation>
        <location evidence="2">Host endosome membrane</location>
        <topology evidence="2">Peripheral membrane protein</topology>
    </subcellularLocation>
    <subcellularLocation>
        <location evidence="5">Host endosome membrane</location>
        <topology evidence="5">Single-pass type I membrane protein</topology>
    </subcellularLocation>
    <subcellularLocation>
        <location evidence="6">Virion membrane</location>
        <topology evidence="6">Peripheral membrane protein</topology>
    </subcellularLocation>
    <subcellularLocation>
        <location evidence="4">Virion membrane</location>
        <topology evidence="4">Single-pass type I membrane protein</topology>
    </subcellularLocation>
</comment>
<keyword evidence="26 32" id="KW-0564">Palmitate</keyword>
<comment type="PTM">
    <text evidence="32">Highly glycosylated by host. The high number of glycan on the protein is reffered to as 'glycan shield' because it contributes to hide protein sequence from adaptive immune system.</text>
</comment>
<feature type="domain" description="Human immunodeficiency virus 1 envelope glycoprotein Gp120" evidence="35">
    <location>
        <begin position="33"/>
        <end position="513"/>
    </location>
</feature>
<dbReference type="Pfam" id="PF00516">
    <property type="entry name" value="GP120"/>
    <property type="match status" value="1"/>
</dbReference>
<evidence type="ECO:0000256" key="16">
    <source>
        <dbReference type="ARBA" id="ARBA00022729"/>
    </source>
</evidence>
<feature type="disulfide bond" evidence="32">
    <location>
        <begin position="236"/>
        <end position="247"/>
    </location>
</feature>
<organism evidence="37">
    <name type="scientific">Human immunodeficiency virus type 1</name>
    <name type="common">HIV-1</name>
    <dbReference type="NCBI Taxonomy" id="11676"/>
    <lineage>
        <taxon>Viruses</taxon>
        <taxon>Riboviria</taxon>
        <taxon>Pararnavirae</taxon>
        <taxon>Artverviricota</taxon>
        <taxon>Revtraviricetes</taxon>
        <taxon>Ortervirales</taxon>
        <taxon>Retroviridae</taxon>
        <taxon>Orthoretrovirinae</taxon>
        <taxon>Lentivirus</taxon>
        <taxon>Lentivirus humimdef1</taxon>
    </lineage>
</organism>
<feature type="site" description="Cleavage; by host furin" evidence="32">
    <location>
        <begin position="513"/>
        <end position="514"/>
    </location>
</feature>
<evidence type="ECO:0000256" key="33">
    <source>
        <dbReference type="RuleBase" id="RU363095"/>
    </source>
</evidence>
<evidence type="ECO:0000256" key="13">
    <source>
        <dbReference type="ARBA" id="ARBA00022685"/>
    </source>
</evidence>
<keyword evidence="20 32" id="KW-0261">Viral envelope protein</keyword>
<evidence type="ECO:0000259" key="36">
    <source>
        <dbReference type="Pfam" id="PF00517"/>
    </source>
</evidence>
<dbReference type="GO" id="GO:0055036">
    <property type="term" value="C:virion membrane"/>
    <property type="evidence" value="ECO:0007669"/>
    <property type="project" value="UniProtKB-SubCell"/>
</dbReference>
<evidence type="ECO:0000256" key="20">
    <source>
        <dbReference type="ARBA" id="ARBA00022879"/>
    </source>
</evidence>
<dbReference type="InterPro" id="IPR037527">
    <property type="entry name" value="Gp160"/>
</dbReference>
<comment type="function">
    <text evidence="32">Transmembrane protein gp41: Acts as a class I viral fusion protein. Under the current model, the protein has at least 3 conformational states: pre-fusion native state, pre-hairpin intermediate state, and post-fusion hairpin state. During fusion of viral and target intracellular membranes, the coiled coil regions (heptad repeats) assume a trimer-of-hairpins structure, positioning the fusion peptide in close proximity to the C-terminal region of the ectodomain. The formation of this structure appears to drive apposition and subsequent fusion of viral and target cell membranes. Complete fusion occurs in host cell endosomes and is dynamin-dependent, however some lipid transfer might occur at the plasma membrane. The virus undergoes clathrin-dependent internalization long before endosomal fusion, thus minimizing the surface exposure of conserved viral epitopes during fusion and reducing the efficacy of inhibitors targeting these epitopes. Membranes fusion leads to delivery of the nucleocapsid into the cytoplasm.</text>
</comment>
<keyword evidence="18 32" id="KW-0946">Virion</keyword>
<evidence type="ECO:0000256" key="23">
    <source>
        <dbReference type="ARBA" id="ARBA00023046"/>
    </source>
</evidence>
<keyword evidence="25 32" id="KW-0472">Membrane</keyword>
<evidence type="ECO:0000259" key="35">
    <source>
        <dbReference type="Pfam" id="PF00516"/>
    </source>
</evidence>
<feature type="region of interest" description="V2" evidence="32">
    <location>
        <begin position="165"/>
        <end position="204"/>
    </location>
</feature>
<dbReference type="InterPro" id="IPR000777">
    <property type="entry name" value="HIV1_Gp120"/>
</dbReference>
<evidence type="ECO:0000256" key="26">
    <source>
        <dbReference type="ARBA" id="ARBA00023139"/>
    </source>
</evidence>
<keyword evidence="23 32" id="KW-1039">Host endosome</keyword>
<feature type="region of interest" description="Disordered" evidence="34">
    <location>
        <begin position="721"/>
        <end position="744"/>
    </location>
</feature>
<feature type="transmembrane region" description="Helical" evidence="33">
    <location>
        <begin position="13"/>
        <end position="35"/>
    </location>
</feature>
<keyword evidence="28 32" id="KW-0325">Glycoprotein</keyword>
<evidence type="ECO:0000256" key="10">
    <source>
        <dbReference type="ARBA" id="ARBA00022570"/>
    </source>
</evidence>
<feature type="region of interest" description="MPER; binding to GalCer" evidence="32">
    <location>
        <begin position="664"/>
        <end position="685"/>
    </location>
</feature>
<dbReference type="GO" id="GO:0019064">
    <property type="term" value="P:fusion of virus membrane with host plasma membrane"/>
    <property type="evidence" value="ECO:0007669"/>
    <property type="project" value="UniProtKB-UniRule"/>
</dbReference>
<dbReference type="FunFam" id="2.170.40.20:FF:000004">
    <property type="entry name" value="Envelope glycoprotein gp160"/>
    <property type="match status" value="1"/>
</dbReference>
<dbReference type="GO" id="GO:0044175">
    <property type="term" value="C:host cell endosome membrane"/>
    <property type="evidence" value="ECO:0007669"/>
    <property type="project" value="UniProtKB-SubCell"/>
</dbReference>
<keyword evidence="16 32" id="KW-0732">Signal</keyword>
<dbReference type="FunFam" id="1.10.287.210:FF:000001">
    <property type="entry name" value="Envelope glycoprotein gp160"/>
    <property type="match status" value="1"/>
</dbReference>
<comment type="caution">
    <text evidence="32 33">Lacks conserved residue(s) required for the propagation of feature annotation.</text>
</comment>
<keyword evidence="22 32" id="KW-1133">Transmembrane helix</keyword>
<dbReference type="Gene3D" id="1.20.5.490">
    <property type="entry name" value="Single helix bin"/>
    <property type="match status" value="1"/>
</dbReference>
<evidence type="ECO:0000256" key="30">
    <source>
        <dbReference type="ARBA" id="ARBA00023288"/>
    </source>
</evidence>
<dbReference type="SUPFAM" id="SSF58069">
    <property type="entry name" value="Virus ectodomain"/>
    <property type="match status" value="1"/>
</dbReference>
<evidence type="ECO:0000256" key="28">
    <source>
        <dbReference type="ARBA" id="ARBA00023180"/>
    </source>
</evidence>
<dbReference type="GO" id="GO:0052031">
    <property type="term" value="P:symbiont-mediated perturbation of host defense response"/>
    <property type="evidence" value="ECO:0007669"/>
    <property type="project" value="UniProtKB-UniRule"/>
</dbReference>
<keyword evidence="17 32" id="KW-1161">Viral attachment to host cell</keyword>
<accession>K0GYR7</accession>
<evidence type="ECO:0000256" key="14">
    <source>
        <dbReference type="ARBA" id="ARBA00022692"/>
    </source>
</evidence>
<organismHost>
    <name type="scientific">Homo sapiens</name>
    <name type="common">Human</name>
    <dbReference type="NCBI Taxonomy" id="9606"/>
</organismHost>
<dbReference type="GO" id="GO:1903911">
    <property type="term" value="P:positive regulation of receptor clustering"/>
    <property type="evidence" value="ECO:0007669"/>
    <property type="project" value="UniProtKB-UniRule"/>
</dbReference>
<evidence type="ECO:0000256" key="18">
    <source>
        <dbReference type="ARBA" id="ARBA00022844"/>
    </source>
</evidence>
<dbReference type="GO" id="GO:0019082">
    <property type="term" value="P:viral protein processing"/>
    <property type="evidence" value="ECO:0007669"/>
    <property type="project" value="UniProtKB-UniRule"/>
</dbReference>
<feature type="region of interest" description="CD4-binding loop" evidence="32">
    <location>
        <begin position="370"/>
        <end position="380"/>
    </location>
</feature>
<evidence type="ECO:0000256" key="1">
    <source>
        <dbReference type="ARBA" id="ARBA00004402"/>
    </source>
</evidence>
<keyword evidence="9 32" id="KW-1032">Host cell membrane</keyword>
<reference evidence="37" key="1">
    <citation type="journal article" date="2012" name="Nature">
        <title>Increased HIV-1 vaccine efficacy against viruses with genetic signatures in Env V2.</title>
        <authorList>
            <person name="Rolland M."/>
            <person name="Edlefsen P.T."/>
            <person name="Larsen B.B."/>
            <person name="Tovanabutra S."/>
            <person name="Sanders-Buell E."/>
            <person name="Hertz T."/>
            <person name="de Camp A.C."/>
            <person name="Carrico C."/>
            <person name="Menis S."/>
            <person name="Magaret C.A."/>
            <person name="Ahmed H."/>
            <person name="Juraska M."/>
            <person name="Chen L."/>
            <person name="Konopa P."/>
            <person name="Nariya S."/>
            <person name="Stoddard J.N."/>
            <person name="Wong K."/>
            <person name="Zhao H."/>
            <person name="Deng W."/>
            <person name="Maust B.S."/>
            <person name="Bose M."/>
            <person name="Howell S."/>
            <person name="Bates A."/>
            <person name="Lazzaro M."/>
            <person name="O'Sullivan A."/>
            <person name="Lei E."/>
            <person name="Bradfield A."/>
            <person name="Ibitamuno G."/>
            <person name="Assawadarachai V."/>
            <person name="O'Connell R.J."/>
            <person name="de Souza M.S."/>
            <person name="Nitayaphan S."/>
            <person name="Rerks-Ngarm S."/>
            <person name="Robb M.L."/>
            <person name="McLellan J.S."/>
            <person name="Georgiev I."/>
            <person name="Kwong P.D."/>
            <person name="Carlson J.M."/>
            <person name="Michael N.L."/>
            <person name="Schief W.R."/>
            <person name="Gilbert P.B."/>
            <person name="Mullins J.I."/>
            <person name="Kim J.H."/>
        </authorList>
    </citation>
    <scope>NUCLEOTIDE SEQUENCE</scope>
    <source>
        <strain evidence="37">AA091a06R</strain>
        <strain evidence="38">AA091a10R</strain>
    </source>
</reference>
<gene>
    <name evidence="32 37" type="primary">env</name>
</gene>
<evidence type="ECO:0000256" key="29">
    <source>
        <dbReference type="ARBA" id="ARBA00023280"/>
    </source>
</evidence>
<evidence type="ECO:0000256" key="12">
    <source>
        <dbReference type="ARBA" id="ARBA00022595"/>
    </source>
</evidence>
<comment type="domain">
    <text evidence="32">The YXXL motif is involved in determining the exact site of viral release at the surface of infected mononuclear cells and promotes endocytosis. YXXL and di-leucine endocytosis motifs interact directly or indirectly with the clathrin adapter complexes, opperate independently, and their activities are not additive.</text>
</comment>
<dbReference type="SUPFAM" id="SSF56502">
    <property type="entry name" value="gp120 core"/>
    <property type="match status" value="2"/>
</dbReference>
<evidence type="ECO:0000256" key="25">
    <source>
        <dbReference type="ARBA" id="ARBA00023136"/>
    </source>
</evidence>
<dbReference type="Pfam" id="PF00517">
    <property type="entry name" value="GP41"/>
    <property type="match status" value="1"/>
</dbReference>
<dbReference type="GO" id="GO:1903908">
    <property type="term" value="P:positive regulation of plasma membrane raft polarization"/>
    <property type="evidence" value="ECO:0007669"/>
    <property type="project" value="UniProtKB-UniRule"/>
</dbReference>
<reference evidence="37" key="2">
    <citation type="journal article" date="2015" name="PLoS Comput. Biol.">
        <title>Comprehensive sieve analysis of breakthrough HIV-1 sequences in the RV144 vaccine efficacy trial.</title>
        <authorList>
            <consortium name="RV144 Sequencing Team"/>
            <person name="Edlefsen P.T."/>
            <person name="Rolland M."/>
            <person name="Hertz T."/>
            <person name="Tovanabutra S."/>
            <person name="Gartland A.J."/>
            <person name="deCamp A.C."/>
            <person name="Magaret C.A."/>
            <person name="Ahmed H."/>
            <person name="Gottardo R."/>
            <person name="Juraska M."/>
            <person name="McCoy C."/>
            <person name="Larsen B.B."/>
            <person name="Sanders-Buell E."/>
            <person name="Carrico C."/>
            <person name="Menis S."/>
            <person name="Kijak G.H."/>
            <person name="Bose M."/>
            <person name="Arroyo M.A."/>
            <person name="O'Connell R.J."/>
            <person name="Nitayaphan S."/>
            <person name="Pitisuttithum P."/>
            <person name="Kaewkungwal J."/>
            <person name="Rerks-Ngarm S."/>
            <person name="Robb M.L."/>
            <person name="Kirys T."/>
            <person name="Georgiev I.S."/>
            <person name="Kwong P.D."/>
            <person name="Scheffler K."/>
            <person name="Pond S.L."/>
            <person name="Carlson J.M."/>
            <person name="Michael N.L."/>
            <person name="Schief W.R."/>
            <person name="Mullins J.I."/>
            <person name="Kim J.H."/>
            <person name="Gilbert P.B."/>
        </authorList>
    </citation>
    <scope>NUCLEOTIDE SEQUENCE</scope>
    <source>
        <strain evidence="37">AA091a06R</strain>
        <strain evidence="38">AA091a10R</strain>
    </source>
</reference>
<evidence type="ECO:0000256" key="27">
    <source>
        <dbReference type="ARBA" id="ARBA00023157"/>
    </source>
</evidence>
<keyword evidence="31 32" id="KW-1160">Virus entry into host cell</keyword>
<comment type="domain">
    <text evidence="32 33">The 17 amino acids long immunosuppressive region is present in many retroviral envelope proteins. Synthetic peptides derived from this relatively conserved sequence inhibit immune function in vitro and in vivo.</text>
</comment>
<comment type="function">
    <text evidence="32">Envelope glycoprotein gp160: Oligomerizes in the host endoplasmic reticulum into predominantly trimers. In a second time, gp160 transits in the host Golgi, where glycosylation is completed. The precursor is then proteolytically cleaved in the trans-Golgi and thereby activated by cellular furin or furin-like proteases to produce gp120 and gp41.</text>
</comment>
<evidence type="ECO:0000256" key="17">
    <source>
        <dbReference type="ARBA" id="ARBA00022804"/>
    </source>
</evidence>
<dbReference type="GO" id="GO:0016020">
    <property type="term" value="C:membrane"/>
    <property type="evidence" value="ECO:0007669"/>
    <property type="project" value="UniProtKB-UniRule"/>
</dbReference>
<keyword evidence="30 32" id="KW-0449">Lipoprotein</keyword>
<feature type="region of interest" description="Fusion peptide" evidence="32">
    <location>
        <begin position="514"/>
        <end position="534"/>
    </location>
</feature>
<evidence type="ECO:0000256" key="4">
    <source>
        <dbReference type="ARBA" id="ARBA00004563"/>
    </source>
</evidence>
<evidence type="ECO:0000256" key="34">
    <source>
        <dbReference type="SAM" id="MobiDB-lite"/>
    </source>
</evidence>
<evidence type="ECO:0000256" key="9">
    <source>
        <dbReference type="ARBA" id="ARBA00022511"/>
    </source>
</evidence>
<evidence type="ECO:0000256" key="3">
    <source>
        <dbReference type="ARBA" id="ARBA00004505"/>
    </source>
</evidence>
<feature type="lipid moiety-binding region" description="S-palmitoyl cysteine; by host" evidence="32">
    <location>
        <position position="766"/>
    </location>
</feature>
<comment type="domain">
    <text evidence="32">The membrane proximal external region (MPER) present in gp41 is a tryptophan-rich region recognized by the antibodies 2F5, Z13, and 4E10. MPER seems to play a role in fusion.</text>
</comment>
<keyword evidence="21 32" id="KW-1164">Virus endocytosis by host</keyword>
<evidence type="ECO:0000256" key="19">
    <source>
        <dbReference type="ARBA" id="ARBA00022870"/>
    </source>
</evidence>
<dbReference type="InterPro" id="IPR000328">
    <property type="entry name" value="GP41-like"/>
</dbReference>